<dbReference type="PIRSF" id="PIRSF017082">
    <property type="entry name" value="YflP"/>
    <property type="match status" value="1"/>
</dbReference>
<dbReference type="Proteomes" id="UP000292445">
    <property type="component" value="Unassembled WGS sequence"/>
</dbReference>
<evidence type="ECO:0000313" key="3">
    <source>
        <dbReference type="EMBL" id="RZS84350.1"/>
    </source>
</evidence>
<dbReference type="SUPFAM" id="SSF53850">
    <property type="entry name" value="Periplasmic binding protein-like II"/>
    <property type="match status" value="1"/>
</dbReference>
<evidence type="ECO:0000256" key="1">
    <source>
        <dbReference type="ARBA" id="ARBA00006987"/>
    </source>
</evidence>
<dbReference type="Gene3D" id="3.40.190.10">
    <property type="entry name" value="Periplasmic binding protein-like II"/>
    <property type="match status" value="1"/>
</dbReference>
<evidence type="ECO:0000256" key="2">
    <source>
        <dbReference type="SAM" id="SignalP"/>
    </source>
</evidence>
<keyword evidence="2" id="KW-0732">Signal</keyword>
<evidence type="ECO:0000313" key="4">
    <source>
        <dbReference type="Proteomes" id="UP000292445"/>
    </source>
</evidence>
<dbReference type="OrthoDB" id="7246401at2"/>
<comment type="similarity">
    <text evidence="1">Belongs to the UPF0065 (bug) family.</text>
</comment>
<dbReference type="InterPro" id="IPR042100">
    <property type="entry name" value="Bug_dom1"/>
</dbReference>
<proteinExistence type="inferred from homology"/>
<organism evidence="3 4">
    <name type="scientific">Pigmentiphaga kullae</name>
    <dbReference type="NCBI Taxonomy" id="151784"/>
    <lineage>
        <taxon>Bacteria</taxon>
        <taxon>Pseudomonadati</taxon>
        <taxon>Pseudomonadota</taxon>
        <taxon>Betaproteobacteria</taxon>
        <taxon>Burkholderiales</taxon>
        <taxon>Alcaligenaceae</taxon>
        <taxon>Pigmentiphaga</taxon>
    </lineage>
</organism>
<feature type="signal peptide" evidence="2">
    <location>
        <begin position="1"/>
        <end position="23"/>
    </location>
</feature>
<dbReference type="CDD" id="cd07012">
    <property type="entry name" value="PBP2_Bug_TTT"/>
    <property type="match status" value="1"/>
</dbReference>
<accession>A0A4Q7NIM7</accession>
<dbReference type="PANTHER" id="PTHR42928">
    <property type="entry name" value="TRICARBOXYLATE-BINDING PROTEIN"/>
    <property type="match status" value="1"/>
</dbReference>
<keyword evidence="4" id="KW-1185">Reference proteome</keyword>
<protein>
    <submittedName>
        <fullName evidence="3">Tripartite-type tricarboxylate transporter receptor subunit TctC</fullName>
    </submittedName>
</protein>
<keyword evidence="3" id="KW-0675">Receptor</keyword>
<sequence>MKTTLWAAAFAALSLVAAPGARAEYPDRPINLIVPFPPGGTADNMARALQPALQRALKQTVVVINRPGAGGAIGVSQVANAPADGYTILCSLLSVASLPEQAVVNKQKPPFTLEQLTPVAMLSAEPVAMVVPEASPYKTFPELIAAAKARPDALTYGSTGFFGEVHVRTAAFADTAHIKVRHIPYQGGGPLVTALVAGEVDFALLSRSLSLTQVKAGRLKYLATAGDEPWTDPAGLPRMKDGGVDFDSVAGTALFISSGTPEAVERKIRQAVEAAAGDPEFKKIVSSAGGEVKYSAGHKFAAFWASYVKSIAAITHRIAATETREVAK</sequence>
<reference evidence="3 4" key="1">
    <citation type="submission" date="2019-02" db="EMBL/GenBank/DDBJ databases">
        <title>Genomic Encyclopedia of Type Strains, Phase IV (KMG-IV): sequencing the most valuable type-strain genomes for metagenomic binning, comparative biology and taxonomic classification.</title>
        <authorList>
            <person name="Goeker M."/>
        </authorList>
    </citation>
    <scope>NUCLEOTIDE SEQUENCE [LARGE SCALE GENOMIC DNA]</scope>
    <source>
        <strain evidence="3 4">K24</strain>
    </source>
</reference>
<name>A0A4Q7NIM7_9BURK</name>
<dbReference type="AlphaFoldDB" id="A0A4Q7NIM7"/>
<dbReference type="Pfam" id="PF03401">
    <property type="entry name" value="TctC"/>
    <property type="match status" value="1"/>
</dbReference>
<comment type="caution">
    <text evidence="3">The sequence shown here is derived from an EMBL/GenBank/DDBJ whole genome shotgun (WGS) entry which is preliminary data.</text>
</comment>
<dbReference type="Gene3D" id="3.40.190.150">
    <property type="entry name" value="Bordetella uptake gene, domain 1"/>
    <property type="match status" value="1"/>
</dbReference>
<dbReference type="InterPro" id="IPR005064">
    <property type="entry name" value="BUG"/>
</dbReference>
<dbReference type="RefSeq" id="WP_130355728.1">
    <property type="nucleotide sequence ID" value="NZ_SGXC01000001.1"/>
</dbReference>
<gene>
    <name evidence="3" type="ORF">EV675_0367</name>
</gene>
<dbReference type="PANTHER" id="PTHR42928:SF5">
    <property type="entry name" value="BLR1237 PROTEIN"/>
    <property type="match status" value="1"/>
</dbReference>
<feature type="chain" id="PRO_5020352129" evidence="2">
    <location>
        <begin position="24"/>
        <end position="328"/>
    </location>
</feature>
<dbReference type="EMBL" id="SGXC01000001">
    <property type="protein sequence ID" value="RZS84350.1"/>
    <property type="molecule type" value="Genomic_DNA"/>
</dbReference>